<dbReference type="SUPFAM" id="SSF46785">
    <property type="entry name" value="Winged helix' DNA-binding domain"/>
    <property type="match status" value="1"/>
</dbReference>
<evidence type="ECO:0000313" key="2">
    <source>
        <dbReference type="Proteomes" id="UP001243717"/>
    </source>
</evidence>
<dbReference type="Gene3D" id="1.10.10.10">
    <property type="entry name" value="Winged helix-like DNA-binding domain superfamily/Winged helix DNA-binding domain"/>
    <property type="match status" value="1"/>
</dbReference>
<dbReference type="InterPro" id="IPR036388">
    <property type="entry name" value="WH-like_DNA-bd_sf"/>
</dbReference>
<name>A0ABU1ANM2_9BACT</name>
<proteinExistence type="predicted"/>
<accession>A0ABU1ANM2</accession>
<dbReference type="InterPro" id="IPR036390">
    <property type="entry name" value="WH_DNA-bd_sf"/>
</dbReference>
<evidence type="ECO:0000313" key="1">
    <source>
        <dbReference type="EMBL" id="MDQ8195460.1"/>
    </source>
</evidence>
<organism evidence="1 2">
    <name type="scientific">Thalassobacterium sedimentorum</name>
    <dbReference type="NCBI Taxonomy" id="3041258"/>
    <lineage>
        <taxon>Bacteria</taxon>
        <taxon>Pseudomonadati</taxon>
        <taxon>Verrucomicrobiota</taxon>
        <taxon>Opitutia</taxon>
        <taxon>Puniceicoccales</taxon>
        <taxon>Coraliomargaritaceae</taxon>
        <taxon>Thalassobacterium</taxon>
    </lineage>
</organism>
<comment type="caution">
    <text evidence="1">The sequence shown here is derived from an EMBL/GenBank/DDBJ whole genome shotgun (WGS) entry which is preliminary data.</text>
</comment>
<dbReference type="CDD" id="cd00090">
    <property type="entry name" value="HTH_ARSR"/>
    <property type="match status" value="1"/>
</dbReference>
<reference evidence="1 2" key="1">
    <citation type="submission" date="2023-04" db="EMBL/GenBank/DDBJ databases">
        <title>A novel bacteria isolated from coastal sediment.</title>
        <authorList>
            <person name="Liu X.-J."/>
            <person name="Du Z.-J."/>
        </authorList>
    </citation>
    <scope>NUCLEOTIDE SEQUENCE [LARGE SCALE GENOMIC DNA]</scope>
    <source>
        <strain evidence="1 2">SDUM461004</strain>
    </source>
</reference>
<keyword evidence="2" id="KW-1185">Reference proteome</keyword>
<sequence>MSALDNSEAKRSALEDALNLESLHPTSLRVGTRANGELEVRVDVFGGQKKIFPVLWTDSPARKTFAEREERVAPDGSFQGLEFDQLYVAADIAKPLAADLRKWRVNHADLNGRLFLAGDGYYIAREPLIAKHRNPVAEPSLFTAKASRIVRFLLSERNTLWTQDEIVACTQTSRGYVSRILGTLIDGGYVEKARYSGRQASYRLIDFDRLLDAWVREDNFPKRVKRVEYSVLASDPMEIAAQVRDALQGSPFYFTQWIAAWLRKPYTTPPIVSLYVPEDVASRFELGRKVSNGGNLWLLVPEDIGVFQGNQYVDNFPLVCDPQIYLDLIGSGLRGPEAADALREWRGFAKQ</sequence>
<protein>
    <submittedName>
        <fullName evidence="1">Winged helix-turn-helix domain-containing protein</fullName>
    </submittedName>
</protein>
<gene>
    <name evidence="1" type="ORF">QEH59_13575</name>
</gene>
<dbReference type="EMBL" id="JARXIC010000024">
    <property type="protein sequence ID" value="MDQ8195460.1"/>
    <property type="molecule type" value="Genomic_DNA"/>
</dbReference>
<dbReference type="RefSeq" id="WP_308985911.1">
    <property type="nucleotide sequence ID" value="NZ_JARXIC010000024.1"/>
</dbReference>
<dbReference type="Proteomes" id="UP001243717">
    <property type="component" value="Unassembled WGS sequence"/>
</dbReference>
<dbReference type="InterPro" id="IPR011991">
    <property type="entry name" value="ArsR-like_HTH"/>
</dbReference>